<dbReference type="EMBL" id="JAVRHY010000011">
    <property type="protein sequence ID" value="MDT0619188.1"/>
    <property type="molecule type" value="Genomic_DNA"/>
</dbReference>
<keyword evidence="5" id="KW-0963">Cytoplasm</keyword>
<dbReference type="Gene3D" id="3.40.50.1220">
    <property type="entry name" value="TPP-binding domain"/>
    <property type="match status" value="1"/>
</dbReference>
<keyword evidence="9" id="KW-1185">Reference proteome</keyword>
<evidence type="ECO:0000256" key="6">
    <source>
        <dbReference type="PROSITE-ProRule" id="PRU00236"/>
    </source>
</evidence>
<dbReference type="EC" id="2.3.1.286" evidence="5"/>
<dbReference type="Gene3D" id="3.30.1600.10">
    <property type="entry name" value="SIR2/SIRT2 'Small Domain"/>
    <property type="match status" value="1"/>
</dbReference>
<evidence type="ECO:0000313" key="9">
    <source>
        <dbReference type="Proteomes" id="UP001259982"/>
    </source>
</evidence>
<keyword evidence="2 5" id="KW-0479">Metal-binding</keyword>
<feature type="binding site" evidence="5">
    <location>
        <begin position="223"/>
        <end position="225"/>
    </location>
    <ligand>
        <name>NAD(+)</name>
        <dbReference type="ChEBI" id="CHEBI:57540"/>
    </ligand>
</feature>
<keyword evidence="4 5" id="KW-0520">NAD</keyword>
<comment type="function">
    <text evidence="5">NAD-dependent protein deacetylase which modulates the activities of several enzymes which are inactive in their acetylated form.</text>
</comment>
<keyword evidence="3 5" id="KW-0862">Zinc</keyword>
<dbReference type="InterPro" id="IPR026590">
    <property type="entry name" value="Ssirtuin_cat_dom"/>
</dbReference>
<dbReference type="InterPro" id="IPR029035">
    <property type="entry name" value="DHS-like_NAD/FAD-binding_dom"/>
</dbReference>
<comment type="similarity">
    <text evidence="5">Belongs to the sirtuin family. Class II subfamily.</text>
</comment>
<sequence>MTGPVITDAPAPLIDLMRTVPRWLVLTGAGMSTASGIPDYRDADGAWKRQQPMTGQAFRASPARRQRYWAGSFSGWPRVAAAAPNAAHRALAALEAAGCVAGVVTQNVDRLHQRAGSRRVVDLHGRLDRLICLDCGGRYARTAFQQRLAAANPDLSAADAQAAPDGDSPVAAARSQRFNVPDCRRCGGVLKPDVVFFGENVPRRRVARVRRWLADADGLLVVGSSLMIWSGLRFVRAAHAAGQPLAAVNLGRTRADDLFDLRLTADCTAALPAVAAAL</sequence>
<dbReference type="PANTHER" id="PTHR11085:SF10">
    <property type="entry name" value="NAD-DEPENDENT PROTEIN DEACYLASE SIRTUIN-5, MITOCHONDRIAL-RELATED"/>
    <property type="match status" value="1"/>
</dbReference>
<dbReference type="InterPro" id="IPR026591">
    <property type="entry name" value="Sirtuin_cat_small_dom_sf"/>
</dbReference>
<feature type="binding site" evidence="5">
    <location>
        <position position="267"/>
    </location>
    <ligand>
        <name>NAD(+)</name>
        <dbReference type="ChEBI" id="CHEBI:57540"/>
    </ligand>
</feature>
<evidence type="ECO:0000256" key="3">
    <source>
        <dbReference type="ARBA" id="ARBA00022833"/>
    </source>
</evidence>
<gene>
    <name evidence="5" type="primary">cobB</name>
    <name evidence="8" type="ORF">RM531_11950</name>
</gene>
<comment type="cofactor">
    <cofactor evidence="5">
        <name>Zn(2+)</name>
        <dbReference type="ChEBI" id="CHEBI:29105"/>
    </cofactor>
    <text evidence="5">Binds 1 zinc ion per subunit.</text>
</comment>
<name>A0ABU3BAL1_9GAMM</name>
<dbReference type="InterPro" id="IPR026587">
    <property type="entry name" value="Sirtuin_class_II"/>
</dbReference>
<dbReference type="Pfam" id="PF02146">
    <property type="entry name" value="SIR2"/>
    <property type="match status" value="1"/>
</dbReference>
<dbReference type="PROSITE" id="PS50305">
    <property type="entry name" value="SIRTUIN"/>
    <property type="match status" value="1"/>
</dbReference>
<evidence type="ECO:0000256" key="5">
    <source>
        <dbReference type="HAMAP-Rule" id="MF_01967"/>
    </source>
</evidence>
<feature type="binding site" evidence="5">
    <location>
        <begin position="249"/>
        <end position="251"/>
    </location>
    <ligand>
        <name>NAD(+)</name>
        <dbReference type="ChEBI" id="CHEBI:57540"/>
    </ligand>
</feature>
<comment type="caution">
    <text evidence="5">Lacks conserved residue(s) required for the propagation of feature annotation.</text>
</comment>
<feature type="binding site" evidence="5">
    <location>
        <begin position="106"/>
        <end position="109"/>
    </location>
    <ligand>
        <name>NAD(+)</name>
        <dbReference type="ChEBI" id="CHEBI:57540"/>
    </ligand>
</feature>
<evidence type="ECO:0000259" key="7">
    <source>
        <dbReference type="PROSITE" id="PS50305"/>
    </source>
</evidence>
<protein>
    <recommendedName>
        <fullName evidence="5">NAD-dependent protein deacetylase</fullName>
        <ecNumber evidence="5">2.3.1.286</ecNumber>
    </recommendedName>
    <alternativeName>
        <fullName evidence="5">Regulatory protein SIR2 homolog</fullName>
    </alternativeName>
</protein>
<evidence type="ECO:0000313" key="8">
    <source>
        <dbReference type="EMBL" id="MDT0619188.1"/>
    </source>
</evidence>
<feature type="binding site" evidence="5 6">
    <location>
        <position position="135"/>
    </location>
    <ligand>
        <name>Zn(2+)</name>
        <dbReference type="ChEBI" id="CHEBI:29105"/>
    </ligand>
</feature>
<dbReference type="InterPro" id="IPR003000">
    <property type="entry name" value="Sirtuin"/>
</dbReference>
<feature type="active site" description="Proton acceptor" evidence="5 6">
    <location>
        <position position="124"/>
    </location>
</feature>
<evidence type="ECO:0000256" key="4">
    <source>
        <dbReference type="ARBA" id="ARBA00023027"/>
    </source>
</evidence>
<keyword evidence="1 5" id="KW-0808">Transferase</keyword>
<comment type="caution">
    <text evidence="8">The sequence shown here is derived from an EMBL/GenBank/DDBJ whole genome shotgun (WGS) entry which is preliminary data.</text>
</comment>
<evidence type="ECO:0000256" key="2">
    <source>
        <dbReference type="ARBA" id="ARBA00022723"/>
    </source>
</evidence>
<accession>A0ABU3BAL1</accession>
<organism evidence="8 9">
    <name type="scientific">Spectribacter acetivorans</name>
    <dbReference type="NCBI Taxonomy" id="3075603"/>
    <lineage>
        <taxon>Bacteria</taxon>
        <taxon>Pseudomonadati</taxon>
        <taxon>Pseudomonadota</taxon>
        <taxon>Gammaproteobacteria</taxon>
        <taxon>Salinisphaerales</taxon>
        <taxon>Salinisphaeraceae</taxon>
        <taxon>Spectribacter</taxon>
    </lineage>
</organism>
<feature type="domain" description="Deacetylase sirtuin-type" evidence="7">
    <location>
        <begin position="3"/>
        <end position="278"/>
    </location>
</feature>
<dbReference type="PANTHER" id="PTHR11085">
    <property type="entry name" value="NAD-DEPENDENT PROTEIN DEACYLASE SIRTUIN-5, MITOCHONDRIAL-RELATED"/>
    <property type="match status" value="1"/>
</dbReference>
<dbReference type="SUPFAM" id="SSF52467">
    <property type="entry name" value="DHS-like NAD/FAD-binding domain"/>
    <property type="match status" value="1"/>
</dbReference>
<feature type="binding site" evidence="5 6">
    <location>
        <position position="186"/>
    </location>
    <ligand>
        <name>Zn(2+)</name>
        <dbReference type="ChEBI" id="CHEBI:29105"/>
    </ligand>
</feature>
<reference evidence="8 9" key="1">
    <citation type="submission" date="2023-09" db="EMBL/GenBank/DDBJ databases">
        <authorList>
            <person name="Rey-Velasco X."/>
        </authorList>
    </citation>
    <scope>NUCLEOTIDE SEQUENCE [LARGE SCALE GENOMIC DNA]</scope>
    <source>
        <strain evidence="8 9">P385</strain>
    </source>
</reference>
<dbReference type="RefSeq" id="WP_311659545.1">
    <property type="nucleotide sequence ID" value="NZ_JAVRHY010000011.1"/>
</dbReference>
<proteinExistence type="inferred from homology"/>
<comment type="catalytic activity">
    <reaction evidence="5">
        <text>N(6)-acetyl-L-lysyl-[protein] + NAD(+) + H2O = 2''-O-acetyl-ADP-D-ribose + nicotinamide + L-lysyl-[protein]</text>
        <dbReference type="Rhea" id="RHEA:43636"/>
        <dbReference type="Rhea" id="RHEA-COMP:9752"/>
        <dbReference type="Rhea" id="RHEA-COMP:10731"/>
        <dbReference type="ChEBI" id="CHEBI:15377"/>
        <dbReference type="ChEBI" id="CHEBI:17154"/>
        <dbReference type="ChEBI" id="CHEBI:29969"/>
        <dbReference type="ChEBI" id="CHEBI:57540"/>
        <dbReference type="ChEBI" id="CHEBI:61930"/>
        <dbReference type="ChEBI" id="CHEBI:83767"/>
        <dbReference type="EC" id="2.3.1.286"/>
    </reaction>
</comment>
<evidence type="ECO:0000256" key="1">
    <source>
        <dbReference type="ARBA" id="ARBA00022679"/>
    </source>
</evidence>
<comment type="subcellular location">
    <subcellularLocation>
        <location evidence="5">Cytoplasm</location>
    </subcellularLocation>
</comment>
<dbReference type="Proteomes" id="UP001259982">
    <property type="component" value="Unassembled WGS sequence"/>
</dbReference>
<dbReference type="HAMAP" id="MF_01967">
    <property type="entry name" value="Sirtuin_ClassII"/>
    <property type="match status" value="1"/>
</dbReference>
<dbReference type="InterPro" id="IPR050134">
    <property type="entry name" value="NAD-dep_sirtuin_deacylases"/>
</dbReference>
<dbReference type="NCBIfam" id="NF003738">
    <property type="entry name" value="PRK05333.1"/>
    <property type="match status" value="1"/>
</dbReference>
<feature type="binding site" evidence="5 6">
    <location>
        <position position="132"/>
    </location>
    <ligand>
        <name>Zn(2+)</name>
        <dbReference type="ChEBI" id="CHEBI:29105"/>
    </ligand>
</feature>
<feature type="binding site" evidence="5 6">
    <location>
        <position position="183"/>
    </location>
    <ligand>
        <name>Zn(2+)</name>
        <dbReference type="ChEBI" id="CHEBI:29105"/>
    </ligand>
</feature>